<sequence>MTHVYRAVWTDNSLSLIDELPREFTEWLSSRGTPIKIEKDSVVVDGIRTATWSTFENSLGRAVQLNLVEEHEGTWITSITAIWTPEENVLWADVLTELPHNQVGIVNAPRVIRNLLLGGGEPQIGRDSIEVQPREVDDQNALDELMEGLNDEERSIPYLLMRVGKGTERKLSIQRATRASETLAGLAQVFAVDEKSIKYLNGVLAPSHRLEEVGARLMMPGVIAAPHDERLTYFISSTDLDDNQKTLGRMMLRRIGMTSQWPSVPVTWAMLKRECDQKRIELLQDAKSRGASIDTGAIVRPLDPSENAAEIQRLRDQIDYLQEEVLVAAIAAEEEAAKAENYLNSLVGRLTSGEPPIHLRMKRQNIVGTIAEARNHVKHLVIPESAERSIEVLDGSASSETWAGDISQLFGAMESYAIAVSRKKFNGDFLKWCDDGGGYFANKIAMKESEPTMKDPTLKAKRVFKVSTDLDVTGMKLMVAHAKIQMRGGDQIPRVYFFDDTKGATKKIHIGFIGPHFLVPSSSF</sequence>
<gene>
    <name evidence="1" type="ORF">UFOPK1874_00245</name>
</gene>
<protein>
    <submittedName>
        <fullName evidence="1">Unannotated protein</fullName>
    </submittedName>
</protein>
<accession>A0A6J6HHH5</accession>
<name>A0A6J6HHH5_9ZZZZ</name>
<dbReference type="AlphaFoldDB" id="A0A6J6HHH5"/>
<organism evidence="1">
    <name type="scientific">freshwater metagenome</name>
    <dbReference type="NCBI Taxonomy" id="449393"/>
    <lineage>
        <taxon>unclassified sequences</taxon>
        <taxon>metagenomes</taxon>
        <taxon>ecological metagenomes</taxon>
    </lineage>
</organism>
<proteinExistence type="predicted"/>
<dbReference type="EMBL" id="CAEZUX010000012">
    <property type="protein sequence ID" value="CAB4608078.1"/>
    <property type="molecule type" value="Genomic_DNA"/>
</dbReference>
<evidence type="ECO:0000313" key="1">
    <source>
        <dbReference type="EMBL" id="CAB4608078.1"/>
    </source>
</evidence>
<reference evidence="1" key="1">
    <citation type="submission" date="2020-05" db="EMBL/GenBank/DDBJ databases">
        <authorList>
            <person name="Chiriac C."/>
            <person name="Salcher M."/>
            <person name="Ghai R."/>
            <person name="Kavagutti S V."/>
        </authorList>
    </citation>
    <scope>NUCLEOTIDE SEQUENCE</scope>
</reference>